<reference evidence="2 3" key="1">
    <citation type="submission" date="2020-07" db="EMBL/GenBank/DDBJ databases">
        <title>Genus Haemophilus, Bergeys manual.</title>
        <authorList>
            <person name="Noerskov-Lauritsen N."/>
        </authorList>
    </citation>
    <scope>NUCLEOTIDE SEQUENCE [LARGE SCALE GENOMIC DNA]</scope>
    <source>
        <strain evidence="2 3">CCUG30047</strain>
    </source>
</reference>
<feature type="chain" id="PRO_5032675592" description="Lipoprotein" evidence="1">
    <location>
        <begin position="24"/>
        <end position="164"/>
    </location>
</feature>
<evidence type="ECO:0008006" key="4">
    <source>
        <dbReference type="Google" id="ProtNLM"/>
    </source>
</evidence>
<evidence type="ECO:0000313" key="2">
    <source>
        <dbReference type="EMBL" id="NYA28141.1"/>
    </source>
</evidence>
<dbReference type="Proteomes" id="UP000590599">
    <property type="component" value="Unassembled WGS sequence"/>
</dbReference>
<dbReference type="AlphaFoldDB" id="A0A852PWP8"/>
<proteinExistence type="predicted"/>
<evidence type="ECO:0000313" key="3">
    <source>
        <dbReference type="Proteomes" id="UP000590599"/>
    </source>
</evidence>
<evidence type="ECO:0000256" key="1">
    <source>
        <dbReference type="SAM" id="SignalP"/>
    </source>
</evidence>
<dbReference type="EMBL" id="JACBKA010000035">
    <property type="protein sequence ID" value="NYA28141.1"/>
    <property type="molecule type" value="Genomic_DNA"/>
</dbReference>
<sequence length="164" mass="18286">MKKLLSITAISLLLSGCFSSVNLSNSNTSANANGINKLSNQDVNSIAFLYAQTFVCSNGSAKKSPEWNNFRQEMEQYFSQLNNQDASLISIAFVTRVSVDYFRENNIPITPHKMGQFYPIFLSNDKIKLDVVKSAMKVMASDGCTKKVLDIIKENFHKIITSKA</sequence>
<organism evidence="2 3">
    <name type="scientific">Haemophilus haemolyticus</name>
    <dbReference type="NCBI Taxonomy" id="726"/>
    <lineage>
        <taxon>Bacteria</taxon>
        <taxon>Pseudomonadati</taxon>
        <taxon>Pseudomonadota</taxon>
        <taxon>Gammaproteobacteria</taxon>
        <taxon>Pasteurellales</taxon>
        <taxon>Pasteurellaceae</taxon>
        <taxon>Haemophilus</taxon>
    </lineage>
</organism>
<name>A0A852PWP8_HAEHA</name>
<feature type="signal peptide" evidence="1">
    <location>
        <begin position="1"/>
        <end position="23"/>
    </location>
</feature>
<dbReference type="PROSITE" id="PS51257">
    <property type="entry name" value="PROKAR_LIPOPROTEIN"/>
    <property type="match status" value="1"/>
</dbReference>
<dbReference type="RefSeq" id="WP_179228190.1">
    <property type="nucleotide sequence ID" value="NZ_JACBKA010000035.1"/>
</dbReference>
<keyword evidence="1" id="KW-0732">Signal</keyword>
<accession>A0A852PWP8</accession>
<protein>
    <recommendedName>
        <fullName evidence="4">Lipoprotein</fullName>
    </recommendedName>
</protein>
<gene>
    <name evidence="2" type="ORF">HZI69_09910</name>
</gene>
<comment type="caution">
    <text evidence="2">The sequence shown here is derived from an EMBL/GenBank/DDBJ whole genome shotgun (WGS) entry which is preliminary data.</text>
</comment>